<evidence type="ECO:0000313" key="3">
    <source>
        <dbReference type="EMBL" id="KKB37489.1"/>
    </source>
</evidence>
<accession>A0A0F5HVS6</accession>
<sequence>MKDGVDMKQSPSQPAAPHVLNHKGKDELWQWTATELAHAIKTRAISSREAVASSLKRIEEVNPKVNALVEVCAEEALAAADEADQAVARGEELGPLHGVPVSTKVNSDQAGHVTTDGIVAYKDNVASEDSPQVFNLRNAGAVIVGRSNTPSFSYRWFTNNDLHGRTLNPWEAARTPGGSSGGAAAAVAAGMMPIGHGNDIGGSIRYPAYACGIAGLRPTLGRIPGWYGPPNGDQSLAVQLMSVEGPLARSVADLRLGLAGMSDFHPRDPIHSSVPLTGSALQKPIRVGLLRDAGVARPTEAVNRAVDEAAEKLRGAGYIVEEVELPLFEEAYKLWYLLCMMEFKQVMPLVEQLGDDGMKQAAKHYYAVSEEWWGKDPSLSDYMKGYARRGTLIYRLQEFMQAYPLLLMPVSAEQAFEQDADIASVESMRRLMAAQWSMMAVPVLGFPAISVPTSVKGGLPVGVQLLGRRFREDTLFDAAEVIEAHATIETPIDPRF</sequence>
<dbReference type="InterPro" id="IPR036928">
    <property type="entry name" value="AS_sf"/>
</dbReference>
<keyword evidence="3" id="KW-0378">Hydrolase</keyword>
<dbReference type="NCBIfam" id="NF005687">
    <property type="entry name" value="PRK07487.1"/>
    <property type="match status" value="1"/>
</dbReference>
<dbReference type="STRING" id="1221996.QY95_02848"/>
<dbReference type="GO" id="GO:0016787">
    <property type="term" value="F:hydrolase activity"/>
    <property type="evidence" value="ECO:0007669"/>
    <property type="project" value="UniProtKB-KW"/>
</dbReference>
<proteinExistence type="inferred from homology"/>
<dbReference type="InterPro" id="IPR023631">
    <property type="entry name" value="Amidase_dom"/>
</dbReference>
<keyword evidence="4" id="KW-1185">Reference proteome</keyword>
<dbReference type="SUPFAM" id="SSF75304">
    <property type="entry name" value="Amidase signature (AS) enzymes"/>
    <property type="match status" value="1"/>
</dbReference>
<dbReference type="PIRSF" id="PIRSF001221">
    <property type="entry name" value="Amidase_fungi"/>
    <property type="match status" value="1"/>
</dbReference>
<dbReference type="EMBL" id="JWIR02000052">
    <property type="protein sequence ID" value="KKB37489.1"/>
    <property type="molecule type" value="Genomic_DNA"/>
</dbReference>
<comment type="caution">
    <text evidence="3">The sequence shown here is derived from an EMBL/GenBank/DDBJ whole genome shotgun (WGS) entry which is preliminary data.</text>
</comment>
<feature type="domain" description="Amidase" evidence="2">
    <location>
        <begin position="49"/>
        <end position="475"/>
    </location>
</feature>
<dbReference type="InterPro" id="IPR020556">
    <property type="entry name" value="Amidase_CS"/>
</dbReference>
<dbReference type="AlphaFoldDB" id="A0A0F5HVS6"/>
<organism evidence="3 4">
    <name type="scientific">Bacillus thermotolerans</name>
    <name type="common">Quasibacillus thermotolerans</name>
    <dbReference type="NCBI Taxonomy" id="1221996"/>
    <lineage>
        <taxon>Bacteria</taxon>
        <taxon>Bacillati</taxon>
        <taxon>Bacillota</taxon>
        <taxon>Bacilli</taxon>
        <taxon>Bacillales</taxon>
        <taxon>Bacillaceae</taxon>
        <taxon>Bacillus</taxon>
    </lineage>
</organism>
<name>A0A0F5HVS6_BACTR</name>
<dbReference type="Proteomes" id="UP000031563">
    <property type="component" value="Unassembled WGS sequence"/>
</dbReference>
<dbReference type="Pfam" id="PF01425">
    <property type="entry name" value="Amidase"/>
    <property type="match status" value="1"/>
</dbReference>
<evidence type="ECO:0000259" key="2">
    <source>
        <dbReference type="Pfam" id="PF01425"/>
    </source>
</evidence>
<dbReference type="PANTHER" id="PTHR11895">
    <property type="entry name" value="TRANSAMIDASE"/>
    <property type="match status" value="1"/>
</dbReference>
<protein>
    <submittedName>
        <fullName evidence="3">Indoleacetamide hydrolase</fullName>
    </submittedName>
</protein>
<evidence type="ECO:0000256" key="1">
    <source>
        <dbReference type="ARBA" id="ARBA00009199"/>
    </source>
</evidence>
<dbReference type="PROSITE" id="PS00571">
    <property type="entry name" value="AMIDASES"/>
    <property type="match status" value="1"/>
</dbReference>
<dbReference type="InterPro" id="IPR000120">
    <property type="entry name" value="Amidase"/>
</dbReference>
<comment type="similarity">
    <text evidence="1">Belongs to the amidase family.</text>
</comment>
<gene>
    <name evidence="3" type="ORF">QY95_02848</name>
</gene>
<evidence type="ECO:0000313" key="4">
    <source>
        <dbReference type="Proteomes" id="UP000031563"/>
    </source>
</evidence>
<dbReference type="PANTHER" id="PTHR11895:SF7">
    <property type="entry name" value="GLUTAMYL-TRNA(GLN) AMIDOTRANSFERASE SUBUNIT A, MITOCHONDRIAL"/>
    <property type="match status" value="1"/>
</dbReference>
<dbReference type="Gene3D" id="3.90.1300.10">
    <property type="entry name" value="Amidase signature (AS) domain"/>
    <property type="match status" value="1"/>
</dbReference>
<reference evidence="3" key="1">
    <citation type="submission" date="2015-02" db="EMBL/GenBank/DDBJ databases">
        <title>Genome Assembly of Bacillaceae bacterium MTCC 8252.</title>
        <authorList>
            <person name="Verma A."/>
            <person name="Khatri I."/>
            <person name="Mual P."/>
            <person name="Subramanian S."/>
            <person name="Krishnamurthi S."/>
        </authorList>
    </citation>
    <scope>NUCLEOTIDE SEQUENCE [LARGE SCALE GENOMIC DNA]</scope>
    <source>
        <strain evidence="3">MTCC 8252</strain>
    </source>
</reference>